<dbReference type="PANTHER" id="PTHR33795">
    <property type="entry name" value="INSERTION ELEMENT IS150 PROTEIN INSJ"/>
    <property type="match status" value="1"/>
</dbReference>
<dbReference type="GO" id="GO:0043565">
    <property type="term" value="F:sequence-specific DNA binding"/>
    <property type="evidence" value="ECO:0007669"/>
    <property type="project" value="InterPro"/>
</dbReference>
<keyword evidence="5" id="KW-1185">Reference proteome</keyword>
<dbReference type="InterPro" id="IPR055247">
    <property type="entry name" value="InsJ-like_HTH"/>
</dbReference>
<dbReference type="Proteomes" id="UP000470082">
    <property type="component" value="Unassembled WGS sequence"/>
</dbReference>
<dbReference type="InterPro" id="IPR036388">
    <property type="entry name" value="WH-like_DNA-bd_sf"/>
</dbReference>
<evidence type="ECO:0000256" key="2">
    <source>
        <dbReference type="SAM" id="Coils"/>
    </source>
</evidence>
<sequence>MKYTKEFKLECVLKYRNGEYIHDPPGVRHEAFHDQVAKWNKIYDFLGEAGLEHGRPTLDIEQRVELIKRVENGESYNAVACSAGINSDLLVKWHRTYLKNGIDGLKSLKRGRPSMPKKKVEININKADKDKTKEELLEELKLARIENEYLKKLSALVQKRKAQEQKRK</sequence>
<dbReference type="EMBL" id="VUMM01000041">
    <property type="protein sequence ID" value="MSS02467.1"/>
    <property type="molecule type" value="Genomic_DNA"/>
</dbReference>
<feature type="domain" description="Insertion element IS150 protein InsJ-like helix-turn-helix" evidence="3">
    <location>
        <begin position="62"/>
        <end position="113"/>
    </location>
</feature>
<gene>
    <name evidence="4" type="ORF">FYJ50_10340</name>
</gene>
<reference evidence="4 5" key="1">
    <citation type="submission" date="2019-08" db="EMBL/GenBank/DDBJ databases">
        <title>In-depth cultivation of the pig gut microbiome towards novel bacterial diversity and tailored functional studies.</title>
        <authorList>
            <person name="Wylensek D."/>
            <person name="Hitch T.C.A."/>
            <person name="Clavel T."/>
        </authorList>
    </citation>
    <scope>NUCLEOTIDE SEQUENCE [LARGE SCALE GENOMIC DNA]</scope>
    <source>
        <strain evidence="4 5">LKV-178-WT-2G</strain>
    </source>
</reference>
<dbReference type="Gene3D" id="1.10.10.10">
    <property type="entry name" value="Winged helix-like DNA-binding domain superfamily/Winged helix DNA-binding domain"/>
    <property type="match status" value="1"/>
</dbReference>
<protein>
    <submittedName>
        <fullName evidence="4">Helix-turn-helix domain-containing protein</fullName>
    </submittedName>
</protein>
<evidence type="ECO:0000259" key="3">
    <source>
        <dbReference type="Pfam" id="PF13518"/>
    </source>
</evidence>
<accession>A0A7X2N4U5</accession>
<dbReference type="InterPro" id="IPR010921">
    <property type="entry name" value="Trp_repressor/repl_initiator"/>
</dbReference>
<dbReference type="Pfam" id="PF13518">
    <property type="entry name" value="HTH_28"/>
    <property type="match status" value="1"/>
</dbReference>
<dbReference type="AlphaFoldDB" id="A0A7X2N4U5"/>
<comment type="similarity">
    <text evidence="1">Belongs to the IS150/IS1296 orfA family.</text>
</comment>
<dbReference type="PANTHER" id="PTHR33795:SF1">
    <property type="entry name" value="INSERTION ELEMENT IS150 PROTEIN INSJ"/>
    <property type="match status" value="1"/>
</dbReference>
<proteinExistence type="inferred from homology"/>
<feature type="coiled-coil region" evidence="2">
    <location>
        <begin position="126"/>
        <end position="153"/>
    </location>
</feature>
<comment type="caution">
    <text evidence="4">The sequence shown here is derived from an EMBL/GenBank/DDBJ whole genome shotgun (WGS) entry which is preliminary data.</text>
</comment>
<evidence type="ECO:0000313" key="4">
    <source>
        <dbReference type="EMBL" id="MSS02467.1"/>
    </source>
</evidence>
<evidence type="ECO:0000313" key="5">
    <source>
        <dbReference type="Proteomes" id="UP000470082"/>
    </source>
</evidence>
<dbReference type="InterPro" id="IPR052057">
    <property type="entry name" value="IS150/IS1296_orfA-like"/>
</dbReference>
<dbReference type="RefSeq" id="WP_154461692.1">
    <property type="nucleotide sequence ID" value="NZ_VUMM01000041.1"/>
</dbReference>
<keyword evidence="2" id="KW-0175">Coiled coil</keyword>
<evidence type="ECO:0000256" key="1">
    <source>
        <dbReference type="ARBA" id="ARBA00038232"/>
    </source>
</evidence>
<organism evidence="4 5">
    <name type="scientific">Floccifex porci</name>
    <dbReference type="NCBI Taxonomy" id="2606629"/>
    <lineage>
        <taxon>Bacteria</taxon>
        <taxon>Bacillati</taxon>
        <taxon>Bacillota</taxon>
        <taxon>Erysipelotrichia</taxon>
        <taxon>Erysipelotrichales</taxon>
        <taxon>Erysipelotrichaceae</taxon>
        <taxon>Floccifex</taxon>
    </lineage>
</organism>
<dbReference type="SUPFAM" id="SSF48295">
    <property type="entry name" value="TrpR-like"/>
    <property type="match status" value="1"/>
</dbReference>
<name>A0A7X2N4U5_9FIRM</name>